<feature type="region of interest" description="Disordered" evidence="7">
    <location>
        <begin position="440"/>
        <end position="540"/>
    </location>
</feature>
<feature type="transmembrane region" description="Helical" evidence="8">
    <location>
        <begin position="335"/>
        <end position="360"/>
    </location>
</feature>
<dbReference type="GO" id="GO:0022857">
    <property type="term" value="F:transmembrane transporter activity"/>
    <property type="evidence" value="ECO:0007669"/>
    <property type="project" value="InterPro"/>
</dbReference>
<comment type="subcellular location">
    <subcellularLocation>
        <location evidence="1">Cell membrane</location>
        <topology evidence="1">Multi-pass membrane protein</topology>
    </subcellularLocation>
</comment>
<dbReference type="AlphaFoldDB" id="A0A852V529"/>
<dbReference type="PROSITE" id="PS50850">
    <property type="entry name" value="MFS"/>
    <property type="match status" value="1"/>
</dbReference>
<name>A0A852V529_9ACTN</name>
<dbReference type="PRINTS" id="PR01035">
    <property type="entry name" value="TCRTETA"/>
</dbReference>
<dbReference type="PANTHER" id="PTHR23517">
    <property type="entry name" value="RESISTANCE PROTEIN MDTM, PUTATIVE-RELATED-RELATED"/>
    <property type="match status" value="1"/>
</dbReference>
<dbReference type="EMBL" id="JACCCO010000001">
    <property type="protein sequence ID" value="NYF41045.1"/>
    <property type="molecule type" value="Genomic_DNA"/>
</dbReference>
<keyword evidence="2" id="KW-0813">Transport</keyword>
<evidence type="ECO:0000256" key="4">
    <source>
        <dbReference type="ARBA" id="ARBA00022692"/>
    </source>
</evidence>
<proteinExistence type="predicted"/>
<feature type="transmembrane region" description="Helical" evidence="8">
    <location>
        <begin position="52"/>
        <end position="69"/>
    </location>
</feature>
<feature type="transmembrane region" description="Helical" evidence="8">
    <location>
        <begin position="172"/>
        <end position="191"/>
    </location>
</feature>
<dbReference type="InterPro" id="IPR020846">
    <property type="entry name" value="MFS_dom"/>
</dbReference>
<feature type="transmembrane region" description="Helical" evidence="8">
    <location>
        <begin position="304"/>
        <end position="323"/>
    </location>
</feature>
<feature type="transmembrane region" description="Helical" evidence="8">
    <location>
        <begin position="380"/>
        <end position="401"/>
    </location>
</feature>
<dbReference type="PANTHER" id="PTHR23517:SF2">
    <property type="entry name" value="MULTIDRUG RESISTANCE PROTEIN MDTH"/>
    <property type="match status" value="1"/>
</dbReference>
<dbReference type="Gene3D" id="1.20.1250.20">
    <property type="entry name" value="MFS general substrate transporter like domains"/>
    <property type="match status" value="1"/>
</dbReference>
<keyword evidence="6 8" id="KW-0472">Membrane</keyword>
<reference evidence="10 11" key="1">
    <citation type="submission" date="2020-07" db="EMBL/GenBank/DDBJ databases">
        <title>Sequencing the genomes of 1000 actinobacteria strains.</title>
        <authorList>
            <person name="Klenk H.-P."/>
        </authorList>
    </citation>
    <scope>NUCLEOTIDE SEQUENCE [LARGE SCALE GENOMIC DNA]</scope>
    <source>
        <strain evidence="10 11">DSM 45763</strain>
    </source>
</reference>
<keyword evidence="4 8" id="KW-0812">Transmembrane</keyword>
<keyword evidence="11" id="KW-1185">Reference proteome</keyword>
<feature type="transmembrane region" description="Helical" evidence="8">
    <location>
        <begin position="148"/>
        <end position="166"/>
    </location>
</feature>
<feature type="domain" description="Major facilitator superfamily (MFS) profile" evidence="9">
    <location>
        <begin position="7"/>
        <end position="437"/>
    </location>
</feature>
<accession>A0A852V529</accession>
<evidence type="ECO:0000256" key="7">
    <source>
        <dbReference type="SAM" id="MobiDB-lite"/>
    </source>
</evidence>
<protein>
    <submittedName>
        <fullName evidence="10">MFS family permease</fullName>
    </submittedName>
</protein>
<keyword evidence="5 8" id="KW-1133">Transmembrane helix</keyword>
<evidence type="ECO:0000256" key="1">
    <source>
        <dbReference type="ARBA" id="ARBA00004651"/>
    </source>
</evidence>
<evidence type="ECO:0000256" key="3">
    <source>
        <dbReference type="ARBA" id="ARBA00022475"/>
    </source>
</evidence>
<evidence type="ECO:0000313" key="10">
    <source>
        <dbReference type="EMBL" id="NYF41045.1"/>
    </source>
</evidence>
<dbReference type="InterPro" id="IPR036259">
    <property type="entry name" value="MFS_trans_sf"/>
</dbReference>
<sequence>MTGAAEGRLMAGTPALIRSFDRPVRLLLVNQLTINTGFYMLMPYLAGHLSGTLALPAALVGLILGVRNLSQQGLFLVGGTLADRLGCKPVIVAGCGVRAVAFLMLGVAGSVPALVAASALTGFAGALFNPAVRAYLAREAGERKVEAFAAFNAFGQLGILIGPLVGLLLNGVTFTLVCLTAGVMFAALTVAQVRALPPGTGAGPAGPAGPGVPGAAGAPGTAAGGRAGWREVAADRSLLRFSLAMAGSYALNFQIYLGLPLEVRRVTAGEFGVTLVFVVSGIMTVIGQARVTAWAGRRWGPSRAIVRGLVLMGLAFVPLAVAAPLTATATAPPPAAAQVLLLLPVLGAAVLLSLATMIIYPFEMTTVVALGPEHSVGTRYGLYSTLAGLGVAAGNLLSGWALDLGRSVGLPSLPWLGLAAVGAGCAAAVRALDRSGRLAERPAASPEAASPEAASPEAASLEAASPEGTSPDPPSPGVASPGPPSPGTTPPDATPDAAPAAPGRHPPGPPARASGARLRDAAAGRGRAGRWPGGRRRHAR</sequence>
<feature type="transmembrane region" description="Helical" evidence="8">
    <location>
        <begin position="413"/>
        <end position="432"/>
    </location>
</feature>
<feature type="transmembrane region" description="Helical" evidence="8">
    <location>
        <begin position="271"/>
        <end position="292"/>
    </location>
</feature>
<evidence type="ECO:0000259" key="9">
    <source>
        <dbReference type="PROSITE" id="PS50850"/>
    </source>
</evidence>
<evidence type="ECO:0000256" key="5">
    <source>
        <dbReference type="ARBA" id="ARBA00022989"/>
    </source>
</evidence>
<dbReference type="SUPFAM" id="SSF103473">
    <property type="entry name" value="MFS general substrate transporter"/>
    <property type="match status" value="1"/>
</dbReference>
<dbReference type="RefSeq" id="WP_312873299.1">
    <property type="nucleotide sequence ID" value="NZ_JACCCO010000001.1"/>
</dbReference>
<dbReference type="InterPro" id="IPR001958">
    <property type="entry name" value="Tet-R_TetA/multi-R_MdtG-like"/>
</dbReference>
<evidence type="ECO:0000256" key="6">
    <source>
        <dbReference type="ARBA" id="ARBA00023136"/>
    </source>
</evidence>
<dbReference type="InterPro" id="IPR050171">
    <property type="entry name" value="MFS_Transporters"/>
</dbReference>
<dbReference type="GO" id="GO:0005886">
    <property type="term" value="C:plasma membrane"/>
    <property type="evidence" value="ECO:0007669"/>
    <property type="project" value="UniProtKB-SubCell"/>
</dbReference>
<dbReference type="Pfam" id="PF07690">
    <property type="entry name" value="MFS_1"/>
    <property type="match status" value="1"/>
</dbReference>
<dbReference type="Proteomes" id="UP000576393">
    <property type="component" value="Unassembled WGS sequence"/>
</dbReference>
<evidence type="ECO:0000313" key="11">
    <source>
        <dbReference type="Proteomes" id="UP000576393"/>
    </source>
</evidence>
<feature type="compositionally biased region" description="Low complexity" evidence="7">
    <location>
        <begin position="494"/>
        <end position="503"/>
    </location>
</feature>
<evidence type="ECO:0000256" key="8">
    <source>
        <dbReference type="SAM" id="Phobius"/>
    </source>
</evidence>
<keyword evidence="3" id="KW-1003">Cell membrane</keyword>
<dbReference type="InterPro" id="IPR011701">
    <property type="entry name" value="MFS"/>
</dbReference>
<feature type="compositionally biased region" description="Pro residues" evidence="7">
    <location>
        <begin position="471"/>
        <end position="493"/>
    </location>
</feature>
<organism evidence="10 11">
    <name type="scientific">Streptosporangium sandarakinum</name>
    <dbReference type="NCBI Taxonomy" id="1260955"/>
    <lineage>
        <taxon>Bacteria</taxon>
        <taxon>Bacillati</taxon>
        <taxon>Actinomycetota</taxon>
        <taxon>Actinomycetes</taxon>
        <taxon>Streptosporangiales</taxon>
        <taxon>Streptosporangiaceae</taxon>
        <taxon>Streptosporangium</taxon>
    </lineage>
</organism>
<feature type="compositionally biased region" description="Low complexity" evidence="7">
    <location>
        <begin position="441"/>
        <end position="467"/>
    </location>
</feature>
<gene>
    <name evidence="10" type="ORF">HDA43_003204</name>
</gene>
<evidence type="ECO:0000256" key="2">
    <source>
        <dbReference type="ARBA" id="ARBA00022448"/>
    </source>
</evidence>
<comment type="caution">
    <text evidence="10">The sequence shown here is derived from an EMBL/GenBank/DDBJ whole genome shotgun (WGS) entry which is preliminary data.</text>
</comment>
<feature type="transmembrane region" description="Helical" evidence="8">
    <location>
        <begin position="114"/>
        <end position="136"/>
    </location>
</feature>